<organism evidence="3 4">
    <name type="scientific">Knoellia subterranea KCTC 19937</name>
    <dbReference type="NCBI Taxonomy" id="1385521"/>
    <lineage>
        <taxon>Bacteria</taxon>
        <taxon>Bacillati</taxon>
        <taxon>Actinomycetota</taxon>
        <taxon>Actinomycetes</taxon>
        <taxon>Micrococcales</taxon>
        <taxon>Intrasporangiaceae</taxon>
        <taxon>Knoellia</taxon>
    </lineage>
</organism>
<proteinExistence type="predicted"/>
<evidence type="ECO:0000313" key="4">
    <source>
        <dbReference type="Proteomes" id="UP000030011"/>
    </source>
</evidence>
<dbReference type="EMBL" id="AVPK01000008">
    <property type="protein sequence ID" value="KGN36839.1"/>
    <property type="molecule type" value="Genomic_DNA"/>
</dbReference>
<evidence type="ECO:0000313" key="3">
    <source>
        <dbReference type="EMBL" id="KGN36839.1"/>
    </source>
</evidence>
<comment type="caution">
    <text evidence="3">The sequence shown here is derived from an EMBL/GenBank/DDBJ whole genome shotgun (WGS) entry which is preliminary data.</text>
</comment>
<dbReference type="STRING" id="1385521.N803_17215"/>
<dbReference type="InterPro" id="IPR013595">
    <property type="entry name" value="Pept_S33_TAP-like_C"/>
</dbReference>
<sequence length="310" mass="31532">MTVDEFDHPRRLGEGVLPKRPSDGLAEARILADVGGRHTKPCSAVITTRSRSAIRVDPPSRVNDGGPMRRLLLALLALILVTGCGGEGDPNAAASGSPAPSTSTLPTCVDSDEWSALAPGGPAGMTAGDGELAVVFANTADGTACDWYDYASSLVKAGHRVAAWDYATAGGPVEDRVAELDAVVDQVRGAGSSEVVVVGGSRGGCLALLDAAQNPDVSAVGVLSCAKVWNRQDPTPLAEHLPKVTVPVLSVIAATDPDVPLAETKADLASLGSADKDLLVVQDSSDHGTALLASPTVTTALDEFVATQAG</sequence>
<evidence type="ECO:0000256" key="1">
    <source>
        <dbReference type="SAM" id="MobiDB-lite"/>
    </source>
</evidence>
<dbReference type="Gene3D" id="3.40.50.1820">
    <property type="entry name" value="alpha/beta hydrolase"/>
    <property type="match status" value="1"/>
</dbReference>
<protein>
    <recommendedName>
        <fullName evidence="2">Peptidase S33 tripeptidyl aminopeptidase-like C-terminal domain-containing protein</fullName>
    </recommendedName>
</protein>
<reference evidence="3 4" key="1">
    <citation type="submission" date="2013-08" db="EMBL/GenBank/DDBJ databases">
        <title>The genome sequence of Knoellia subterranea.</title>
        <authorList>
            <person name="Zhu W."/>
            <person name="Wang G."/>
        </authorList>
    </citation>
    <scope>NUCLEOTIDE SEQUENCE [LARGE SCALE GENOMIC DNA]</scope>
    <source>
        <strain evidence="3 4">KCTC 19937</strain>
    </source>
</reference>
<accession>A0A0A0JJ84</accession>
<feature type="region of interest" description="Disordered" evidence="1">
    <location>
        <begin position="1"/>
        <end position="20"/>
    </location>
</feature>
<dbReference type="Pfam" id="PF08386">
    <property type="entry name" value="Abhydrolase_4"/>
    <property type="match status" value="1"/>
</dbReference>
<dbReference type="SUPFAM" id="SSF53474">
    <property type="entry name" value="alpha/beta-Hydrolases"/>
    <property type="match status" value="1"/>
</dbReference>
<name>A0A0A0JJ84_9MICO</name>
<feature type="compositionally biased region" description="Basic and acidic residues" evidence="1">
    <location>
        <begin position="1"/>
        <end position="13"/>
    </location>
</feature>
<dbReference type="InterPro" id="IPR029058">
    <property type="entry name" value="AB_hydrolase_fold"/>
</dbReference>
<gene>
    <name evidence="3" type="ORF">N803_17215</name>
</gene>
<dbReference type="eggNOG" id="COG1073">
    <property type="taxonomic scope" value="Bacteria"/>
</dbReference>
<feature type="domain" description="Peptidase S33 tripeptidyl aminopeptidase-like C-terminal" evidence="2">
    <location>
        <begin position="221"/>
        <end position="307"/>
    </location>
</feature>
<evidence type="ECO:0000259" key="2">
    <source>
        <dbReference type="Pfam" id="PF08386"/>
    </source>
</evidence>
<dbReference type="AlphaFoldDB" id="A0A0A0JJ84"/>
<keyword evidence="4" id="KW-1185">Reference proteome</keyword>
<dbReference type="Proteomes" id="UP000030011">
    <property type="component" value="Unassembled WGS sequence"/>
</dbReference>